<keyword evidence="2" id="KW-1185">Reference proteome</keyword>
<accession>A0ACC0IQA3</accession>
<comment type="caution">
    <text evidence="1">The sequence shown here is derived from an EMBL/GenBank/DDBJ whole genome shotgun (WGS) entry which is preliminary data.</text>
</comment>
<dbReference type="EMBL" id="CM045760">
    <property type="protein sequence ID" value="KAI8027601.1"/>
    <property type="molecule type" value="Genomic_DNA"/>
</dbReference>
<organism evidence="1 2">
    <name type="scientific">Camellia lanceoleosa</name>
    <dbReference type="NCBI Taxonomy" id="1840588"/>
    <lineage>
        <taxon>Eukaryota</taxon>
        <taxon>Viridiplantae</taxon>
        <taxon>Streptophyta</taxon>
        <taxon>Embryophyta</taxon>
        <taxon>Tracheophyta</taxon>
        <taxon>Spermatophyta</taxon>
        <taxon>Magnoliopsida</taxon>
        <taxon>eudicotyledons</taxon>
        <taxon>Gunneridae</taxon>
        <taxon>Pentapetalae</taxon>
        <taxon>asterids</taxon>
        <taxon>Ericales</taxon>
        <taxon>Theaceae</taxon>
        <taxon>Camellia</taxon>
    </lineage>
</organism>
<evidence type="ECO:0000313" key="2">
    <source>
        <dbReference type="Proteomes" id="UP001060215"/>
    </source>
</evidence>
<gene>
    <name evidence="1" type="ORF">LOK49_LG02G01275</name>
</gene>
<sequence>MIYVGGVPFSADSQSSSQETDMLFALMEHPILVSASSSLKAIPEWKFTISEESGSERSRQSKCVYIFQREYATVDPALVDLVGTDEATTCVGLAIRNRTSGMTSVAHMDSPNIVDVGLTQMLTLVVNQNSDAELDVHLIGGFEDASPQCASDGTRAERKAKLEGYSFPLCAKIVETLQKSRGKFHLQTVHVLGHNTRWDSKGNACPIFHGFLVETSTGSVIPASFDRMSRCPDEIVRRTRVTACFEDSHWNGRLLETYDTQTDHFIIAPCSWTKQLLHFALTVQELPDSEILLSYSTSPFAEGPDFVDNVRRMCDYLIRYPDWRQTFPMKRPRVFERTVDGIWVRQ</sequence>
<name>A0ACC0IQA3_9ERIC</name>
<protein>
    <submittedName>
        <fullName evidence="1">Protein N-terminal asparagine amidohydrolase</fullName>
    </submittedName>
</protein>
<dbReference type="Proteomes" id="UP001060215">
    <property type="component" value="Chromosome 3"/>
</dbReference>
<proteinExistence type="predicted"/>
<reference evidence="1 2" key="1">
    <citation type="journal article" date="2022" name="Plant J.">
        <title>Chromosome-level genome of Camellia lanceoleosa provides a valuable resource for understanding genome evolution and self-incompatibility.</title>
        <authorList>
            <person name="Gong W."/>
            <person name="Xiao S."/>
            <person name="Wang L."/>
            <person name="Liao Z."/>
            <person name="Chang Y."/>
            <person name="Mo W."/>
            <person name="Hu G."/>
            <person name="Li W."/>
            <person name="Zhao G."/>
            <person name="Zhu H."/>
            <person name="Hu X."/>
            <person name="Ji K."/>
            <person name="Xiang X."/>
            <person name="Song Q."/>
            <person name="Yuan D."/>
            <person name="Jin S."/>
            <person name="Zhang L."/>
        </authorList>
    </citation>
    <scope>NUCLEOTIDE SEQUENCE [LARGE SCALE GENOMIC DNA]</scope>
    <source>
        <strain evidence="1">SQ_2022a</strain>
    </source>
</reference>
<evidence type="ECO:0000313" key="1">
    <source>
        <dbReference type="EMBL" id="KAI8027601.1"/>
    </source>
</evidence>